<keyword evidence="3" id="KW-1185">Reference proteome</keyword>
<dbReference type="Pfam" id="PF01872">
    <property type="entry name" value="RibD_C"/>
    <property type="match status" value="1"/>
</dbReference>
<dbReference type="PANTHER" id="PTHR38011">
    <property type="entry name" value="DIHYDROFOLATE REDUCTASE FAMILY PROTEIN (AFU_ORTHOLOGUE AFUA_8G06820)"/>
    <property type="match status" value="1"/>
</dbReference>
<dbReference type="InterPro" id="IPR024072">
    <property type="entry name" value="DHFR-like_dom_sf"/>
</dbReference>
<organism evidence="2 3">
    <name type="scientific">Devosia nitrariae</name>
    <dbReference type="NCBI Taxonomy" id="2071872"/>
    <lineage>
        <taxon>Bacteria</taxon>
        <taxon>Pseudomonadati</taxon>
        <taxon>Pseudomonadota</taxon>
        <taxon>Alphaproteobacteria</taxon>
        <taxon>Hyphomicrobiales</taxon>
        <taxon>Devosiaceae</taxon>
        <taxon>Devosia</taxon>
    </lineage>
</organism>
<dbReference type="PANTHER" id="PTHR38011:SF2">
    <property type="entry name" value="BIFUNCTIONAL DEAMINASE-REDUCTASE DOMAIN PROTEIN"/>
    <property type="match status" value="1"/>
</dbReference>
<proteinExistence type="predicted"/>
<evidence type="ECO:0000259" key="1">
    <source>
        <dbReference type="Pfam" id="PF01872"/>
    </source>
</evidence>
<gene>
    <name evidence="2" type="ORF">GCM10010862_11980</name>
</gene>
<dbReference type="EMBL" id="BSNS01000007">
    <property type="protein sequence ID" value="GLQ53939.1"/>
    <property type="molecule type" value="Genomic_DNA"/>
</dbReference>
<feature type="domain" description="Bacterial bifunctional deaminase-reductase C-terminal" evidence="1">
    <location>
        <begin position="7"/>
        <end position="186"/>
    </location>
</feature>
<dbReference type="Gene3D" id="3.40.430.10">
    <property type="entry name" value="Dihydrofolate Reductase, subunit A"/>
    <property type="match status" value="1"/>
</dbReference>
<evidence type="ECO:0000313" key="3">
    <source>
        <dbReference type="Proteomes" id="UP001156691"/>
    </source>
</evidence>
<name>A0ABQ5W2A7_9HYPH</name>
<comment type="caution">
    <text evidence="2">The sequence shown here is derived from an EMBL/GenBank/DDBJ whole genome shotgun (WGS) entry which is preliminary data.</text>
</comment>
<evidence type="ECO:0000313" key="2">
    <source>
        <dbReference type="EMBL" id="GLQ53939.1"/>
    </source>
</evidence>
<dbReference type="InterPro" id="IPR002734">
    <property type="entry name" value="RibDG_C"/>
</dbReference>
<dbReference type="InterPro" id="IPR050765">
    <property type="entry name" value="Riboflavin_Biosynth_HTPR"/>
</dbReference>
<sequence length="195" mass="20978">METRMPRKLVVSVYSSLDGVVQDPVGMENSGLGNWVGPFSRGPEGDEIMHEELWAADIVLLGRTTYEGFAPVWPTIDDPAGFAKKLNAMRKYVASNTLKDATWTNTSVLSGDVVGAVRDLKAESGGDIVVYGSAGLVHSLLPQGLVDKVHMLIYPTVLGRGTRLFPAGYASAFELADLRRLGSGIVHAEYLAKAE</sequence>
<protein>
    <submittedName>
        <fullName evidence="2">Pyrimidine reductase</fullName>
    </submittedName>
</protein>
<accession>A0ABQ5W2A7</accession>
<dbReference type="Proteomes" id="UP001156691">
    <property type="component" value="Unassembled WGS sequence"/>
</dbReference>
<reference evidence="3" key="1">
    <citation type="journal article" date="2019" name="Int. J. Syst. Evol. Microbiol.">
        <title>The Global Catalogue of Microorganisms (GCM) 10K type strain sequencing project: providing services to taxonomists for standard genome sequencing and annotation.</title>
        <authorList>
            <consortium name="The Broad Institute Genomics Platform"/>
            <consortium name="The Broad Institute Genome Sequencing Center for Infectious Disease"/>
            <person name="Wu L."/>
            <person name="Ma J."/>
        </authorList>
    </citation>
    <scope>NUCLEOTIDE SEQUENCE [LARGE SCALE GENOMIC DNA]</scope>
    <source>
        <strain evidence="3">NBRC 112416</strain>
    </source>
</reference>
<dbReference type="SUPFAM" id="SSF53597">
    <property type="entry name" value="Dihydrofolate reductase-like"/>
    <property type="match status" value="1"/>
</dbReference>